<organism evidence="6 7">
    <name type="scientific">Mesorhizobium salmacidum</name>
    <dbReference type="NCBI Taxonomy" id="3015171"/>
    <lineage>
        <taxon>Bacteria</taxon>
        <taxon>Pseudomonadati</taxon>
        <taxon>Pseudomonadota</taxon>
        <taxon>Alphaproteobacteria</taxon>
        <taxon>Hyphomicrobiales</taxon>
        <taxon>Phyllobacteriaceae</taxon>
        <taxon>Mesorhizobium</taxon>
    </lineage>
</organism>
<dbReference type="InterPro" id="IPR009003">
    <property type="entry name" value="Peptidase_S1_PA"/>
</dbReference>
<dbReference type="InterPro" id="IPR043504">
    <property type="entry name" value="Peptidase_S1_PA_chymotrypsin"/>
</dbReference>
<dbReference type="InterPro" id="IPR018114">
    <property type="entry name" value="TRYPSIN_HIS"/>
</dbReference>
<evidence type="ECO:0000313" key="6">
    <source>
        <dbReference type="EMBL" id="MEI9412259.1"/>
    </source>
</evidence>
<dbReference type="CDD" id="cd00190">
    <property type="entry name" value="Tryp_SPc"/>
    <property type="match status" value="1"/>
</dbReference>
<comment type="caution">
    <text evidence="6">The sequence shown here is derived from an EMBL/GenBank/DDBJ whole genome shotgun (WGS) entry which is preliminary data.</text>
</comment>
<dbReference type="SMART" id="SM00020">
    <property type="entry name" value="Tryp_SPc"/>
    <property type="match status" value="1"/>
</dbReference>
<keyword evidence="1 4" id="KW-0645">Protease</keyword>
<dbReference type="Gene3D" id="2.40.10.10">
    <property type="entry name" value="Trypsin-like serine proteases"/>
    <property type="match status" value="2"/>
</dbReference>
<evidence type="ECO:0000259" key="5">
    <source>
        <dbReference type="PROSITE" id="PS50240"/>
    </source>
</evidence>
<protein>
    <submittedName>
        <fullName evidence="6">Serine protease</fullName>
    </submittedName>
</protein>
<evidence type="ECO:0000256" key="1">
    <source>
        <dbReference type="ARBA" id="ARBA00022670"/>
    </source>
</evidence>
<keyword evidence="4" id="KW-0720">Serine protease</keyword>
<dbReference type="PRINTS" id="PR00722">
    <property type="entry name" value="CHYMOTRYPSIN"/>
</dbReference>
<dbReference type="EMBL" id="JAPYKS010000025">
    <property type="protein sequence ID" value="MEI9412259.1"/>
    <property type="molecule type" value="Genomic_DNA"/>
</dbReference>
<dbReference type="GO" id="GO:0008233">
    <property type="term" value="F:peptidase activity"/>
    <property type="evidence" value="ECO:0007669"/>
    <property type="project" value="UniProtKB-KW"/>
</dbReference>
<dbReference type="PANTHER" id="PTHR24252">
    <property type="entry name" value="ACROSIN-RELATED"/>
    <property type="match status" value="1"/>
</dbReference>
<dbReference type="InterPro" id="IPR001314">
    <property type="entry name" value="Peptidase_S1A"/>
</dbReference>
<dbReference type="PROSITE" id="PS50240">
    <property type="entry name" value="TRYPSIN_DOM"/>
    <property type="match status" value="1"/>
</dbReference>
<keyword evidence="7" id="KW-1185">Reference proteome</keyword>
<sequence length="277" mass="29357">MRPITRPTLCALAILVGGQHAHGRDLTGESPPETTAFFSKKIVGGEPTKIRQHPWQVALYLDGSFQCGGSAIAANWIVTAAHCLADETEDVKVQVKAGADNYYDGVSIEATNFVVHEDYDPKTYEHDVALVRVDSTRPAAVIPLATASTQIAIGEKLTVTGWGDTQESKESDDGEPSNQLLKGTVPYVDNETCNGPEAYNGEILAGMICAGSASGGTDACQGDSGGPLTKGNNPENAILVGIVSFGDGCGRALKYGVYTRVSSEREWIMNVMSRFGD</sequence>
<dbReference type="Pfam" id="PF00089">
    <property type="entry name" value="Trypsin"/>
    <property type="match status" value="1"/>
</dbReference>
<dbReference type="GO" id="GO:0006508">
    <property type="term" value="P:proteolysis"/>
    <property type="evidence" value="ECO:0007669"/>
    <property type="project" value="UniProtKB-KW"/>
</dbReference>
<dbReference type="RefSeq" id="WP_337108678.1">
    <property type="nucleotide sequence ID" value="NZ_JAPYKS010000025.1"/>
</dbReference>
<evidence type="ECO:0000313" key="7">
    <source>
        <dbReference type="Proteomes" id="UP001387293"/>
    </source>
</evidence>
<feature type="domain" description="Peptidase S1" evidence="5">
    <location>
        <begin position="42"/>
        <end position="273"/>
    </location>
</feature>
<gene>
    <name evidence="6" type="ORF">O7A60_26395</name>
</gene>
<dbReference type="PROSITE" id="PS00134">
    <property type="entry name" value="TRYPSIN_HIS"/>
    <property type="match status" value="1"/>
</dbReference>
<dbReference type="InterPro" id="IPR033116">
    <property type="entry name" value="TRYPSIN_SER"/>
</dbReference>
<dbReference type="PROSITE" id="PS00135">
    <property type="entry name" value="TRYPSIN_SER"/>
    <property type="match status" value="1"/>
</dbReference>
<evidence type="ECO:0000256" key="3">
    <source>
        <dbReference type="ARBA" id="ARBA00023157"/>
    </source>
</evidence>
<accession>A0ABU8L2Q4</accession>
<dbReference type="Proteomes" id="UP001387293">
    <property type="component" value="Unassembled WGS sequence"/>
</dbReference>
<dbReference type="PANTHER" id="PTHR24252:SF17">
    <property type="entry name" value="SUPPRESSOR OF TUMORIGENICITY 14 PROTEIN HOMOLOG-RELATED"/>
    <property type="match status" value="1"/>
</dbReference>
<reference evidence="6 7" key="1">
    <citation type="submission" date="2022-12" db="EMBL/GenBank/DDBJ databases">
        <authorList>
            <person name="Muema E."/>
        </authorList>
    </citation>
    <scope>NUCLEOTIDE SEQUENCE [LARGE SCALE GENOMIC DNA]</scope>
    <source>
        <strain evidence="7">1326</strain>
    </source>
</reference>
<dbReference type="SUPFAM" id="SSF50494">
    <property type="entry name" value="Trypsin-like serine proteases"/>
    <property type="match status" value="1"/>
</dbReference>
<name>A0ABU8L2Q4_9HYPH</name>
<keyword evidence="3" id="KW-1015">Disulfide bond</keyword>
<evidence type="ECO:0000256" key="4">
    <source>
        <dbReference type="RuleBase" id="RU363034"/>
    </source>
</evidence>
<proteinExistence type="predicted"/>
<keyword evidence="2 4" id="KW-0378">Hydrolase</keyword>
<dbReference type="InterPro" id="IPR001254">
    <property type="entry name" value="Trypsin_dom"/>
</dbReference>
<evidence type="ECO:0000256" key="2">
    <source>
        <dbReference type="ARBA" id="ARBA00022801"/>
    </source>
</evidence>